<dbReference type="AlphaFoldDB" id="A0A0A9FLY8"/>
<accession>A0A0A9FLY8</accession>
<protein>
    <submittedName>
        <fullName evidence="1">Uncharacterized protein</fullName>
    </submittedName>
</protein>
<sequence length="67" mass="6923">MNSSDTLLLTCPSNAKVGSQSVICNGGQLSSALFHLLKHGGIQGTIHVNDPCGNLTPLTLVVVYVTS</sequence>
<reference evidence="1" key="2">
    <citation type="journal article" date="2015" name="Data Brief">
        <title>Shoot transcriptome of the giant reed, Arundo donax.</title>
        <authorList>
            <person name="Barrero R.A."/>
            <person name="Guerrero F.D."/>
            <person name="Moolhuijzen P."/>
            <person name="Goolsby J.A."/>
            <person name="Tidwell J."/>
            <person name="Bellgard S.E."/>
            <person name="Bellgard M.I."/>
        </authorList>
    </citation>
    <scope>NUCLEOTIDE SEQUENCE</scope>
    <source>
        <tissue evidence="1">Shoot tissue taken approximately 20 cm above the soil surface</tissue>
    </source>
</reference>
<organism evidence="1">
    <name type="scientific">Arundo donax</name>
    <name type="common">Giant reed</name>
    <name type="synonym">Donax arundinaceus</name>
    <dbReference type="NCBI Taxonomy" id="35708"/>
    <lineage>
        <taxon>Eukaryota</taxon>
        <taxon>Viridiplantae</taxon>
        <taxon>Streptophyta</taxon>
        <taxon>Embryophyta</taxon>
        <taxon>Tracheophyta</taxon>
        <taxon>Spermatophyta</taxon>
        <taxon>Magnoliopsida</taxon>
        <taxon>Liliopsida</taxon>
        <taxon>Poales</taxon>
        <taxon>Poaceae</taxon>
        <taxon>PACMAD clade</taxon>
        <taxon>Arundinoideae</taxon>
        <taxon>Arundineae</taxon>
        <taxon>Arundo</taxon>
    </lineage>
</organism>
<proteinExistence type="predicted"/>
<reference evidence="1" key="1">
    <citation type="submission" date="2014-09" db="EMBL/GenBank/DDBJ databases">
        <authorList>
            <person name="Magalhaes I.L.F."/>
            <person name="Oliveira U."/>
            <person name="Santos F.R."/>
            <person name="Vidigal T.H.D.A."/>
            <person name="Brescovit A.D."/>
            <person name="Santos A.J."/>
        </authorList>
    </citation>
    <scope>NUCLEOTIDE SEQUENCE</scope>
    <source>
        <tissue evidence="1">Shoot tissue taken approximately 20 cm above the soil surface</tissue>
    </source>
</reference>
<evidence type="ECO:0000313" key="1">
    <source>
        <dbReference type="EMBL" id="JAE09303.1"/>
    </source>
</evidence>
<name>A0A0A9FLY8_ARUDO</name>
<dbReference type="EMBL" id="GBRH01188593">
    <property type="protein sequence ID" value="JAE09303.1"/>
    <property type="molecule type" value="Transcribed_RNA"/>
</dbReference>